<reference evidence="1" key="1">
    <citation type="submission" date="2020-04" db="EMBL/GenBank/DDBJ databases">
        <authorList>
            <person name="Zhang T."/>
        </authorList>
    </citation>
    <scope>NUCLEOTIDE SEQUENCE</scope>
    <source>
        <strain evidence="1">HKST-UBA13</strain>
    </source>
</reference>
<reference evidence="1" key="2">
    <citation type="journal article" date="2021" name="Microbiome">
        <title>Successional dynamics and alternative stable states in a saline activated sludge microbial community over 9 years.</title>
        <authorList>
            <person name="Wang Y."/>
            <person name="Ye J."/>
            <person name="Ju F."/>
            <person name="Liu L."/>
            <person name="Boyd J.A."/>
            <person name="Deng Y."/>
            <person name="Parks D.H."/>
            <person name="Jiang X."/>
            <person name="Yin X."/>
            <person name="Woodcroft B.J."/>
            <person name="Tyson G.W."/>
            <person name="Hugenholtz P."/>
            <person name="Polz M.F."/>
            <person name="Zhang T."/>
        </authorList>
    </citation>
    <scope>NUCLEOTIDE SEQUENCE</scope>
    <source>
        <strain evidence="1">HKST-UBA13</strain>
    </source>
</reference>
<dbReference type="AlphaFoldDB" id="A0A955IAL9"/>
<sequence length="87" mass="9771">MENIKEFILASSLNGIRGSILHKIAQGNVHDVITLDESLKRLKDIFLRNEESLRLDPENIEEGNPDFVNGLAGIRSEMLPKLSQEEA</sequence>
<proteinExistence type="predicted"/>
<evidence type="ECO:0000313" key="2">
    <source>
        <dbReference type="Proteomes" id="UP000775877"/>
    </source>
</evidence>
<protein>
    <submittedName>
        <fullName evidence="1">Uncharacterized protein</fullName>
    </submittedName>
</protein>
<comment type="caution">
    <text evidence="1">The sequence shown here is derived from an EMBL/GenBank/DDBJ whole genome shotgun (WGS) entry which is preliminary data.</text>
</comment>
<name>A0A955IAL9_9BACT</name>
<gene>
    <name evidence="1" type="ORF">KC678_01590</name>
</gene>
<dbReference type="EMBL" id="JAGQLJ010000033">
    <property type="protein sequence ID" value="MCA9380934.1"/>
    <property type="molecule type" value="Genomic_DNA"/>
</dbReference>
<accession>A0A955IAL9</accession>
<dbReference type="Proteomes" id="UP000775877">
    <property type="component" value="Unassembled WGS sequence"/>
</dbReference>
<evidence type="ECO:0000313" key="1">
    <source>
        <dbReference type="EMBL" id="MCA9380934.1"/>
    </source>
</evidence>
<organism evidence="1 2">
    <name type="scientific">Candidatus Dojkabacteria bacterium</name>
    <dbReference type="NCBI Taxonomy" id="2099670"/>
    <lineage>
        <taxon>Bacteria</taxon>
        <taxon>Candidatus Dojkabacteria</taxon>
    </lineage>
</organism>